<comment type="caution">
    <text evidence="1">The sequence shown here is derived from an EMBL/GenBank/DDBJ whole genome shotgun (WGS) entry which is preliminary data.</text>
</comment>
<dbReference type="Proteomes" id="UP001419268">
    <property type="component" value="Unassembled WGS sequence"/>
</dbReference>
<organism evidence="1 2">
    <name type="scientific">Stephania cephalantha</name>
    <dbReference type="NCBI Taxonomy" id="152367"/>
    <lineage>
        <taxon>Eukaryota</taxon>
        <taxon>Viridiplantae</taxon>
        <taxon>Streptophyta</taxon>
        <taxon>Embryophyta</taxon>
        <taxon>Tracheophyta</taxon>
        <taxon>Spermatophyta</taxon>
        <taxon>Magnoliopsida</taxon>
        <taxon>Ranunculales</taxon>
        <taxon>Menispermaceae</taxon>
        <taxon>Menispermoideae</taxon>
        <taxon>Cissampelideae</taxon>
        <taxon>Stephania</taxon>
    </lineage>
</organism>
<accession>A0AAP0NQ47</accession>
<keyword evidence="2" id="KW-1185">Reference proteome</keyword>
<proteinExistence type="predicted"/>
<sequence>MSLFCLVLSALYETKFCYFCVSLNTFCFALTSLYIHVCVCNIWPKSLSESWLWWTLPSIPTKNATRFVPRRQGLKPHSIDSKWEIVVKTSNV</sequence>
<reference evidence="1 2" key="1">
    <citation type="submission" date="2024-01" db="EMBL/GenBank/DDBJ databases">
        <title>Genome assemblies of Stephania.</title>
        <authorList>
            <person name="Yang L."/>
        </authorList>
    </citation>
    <scope>NUCLEOTIDE SEQUENCE [LARGE SCALE GENOMIC DNA]</scope>
    <source>
        <strain evidence="1">JXDWG</strain>
        <tissue evidence="1">Leaf</tissue>
    </source>
</reference>
<gene>
    <name evidence="1" type="ORF">Scep_019745</name>
</gene>
<name>A0AAP0NQ47_9MAGN</name>
<dbReference type="EMBL" id="JBBNAG010000008">
    <property type="protein sequence ID" value="KAK9112226.1"/>
    <property type="molecule type" value="Genomic_DNA"/>
</dbReference>
<evidence type="ECO:0000313" key="1">
    <source>
        <dbReference type="EMBL" id="KAK9112226.1"/>
    </source>
</evidence>
<evidence type="ECO:0000313" key="2">
    <source>
        <dbReference type="Proteomes" id="UP001419268"/>
    </source>
</evidence>
<protein>
    <submittedName>
        <fullName evidence="1">Uncharacterized protein</fullName>
    </submittedName>
</protein>
<dbReference type="AlphaFoldDB" id="A0AAP0NQ47"/>